<dbReference type="SUPFAM" id="SSF55073">
    <property type="entry name" value="Nucleotide cyclase"/>
    <property type="match status" value="1"/>
</dbReference>
<evidence type="ECO:0000256" key="2">
    <source>
        <dbReference type="ARBA" id="ARBA00004533"/>
    </source>
</evidence>
<dbReference type="PROSITE" id="PS50887">
    <property type="entry name" value="GGDEF"/>
    <property type="match status" value="1"/>
</dbReference>
<evidence type="ECO:0000313" key="7">
    <source>
        <dbReference type="EMBL" id="ANQ14762.1"/>
    </source>
</evidence>
<dbReference type="Proteomes" id="UP000092741">
    <property type="component" value="Chromosome 2"/>
</dbReference>
<sequence length="522" mass="60582">MSPRNTPKFSRLTPHKLTTRYAALGLFLVSLFILLFDSYHEQKSTILNNYSTTFESKVQSSIGVYRKFSHYVFKQIERDKEIVPLFAAAVYSGEEVRDKNRQRIYQLLKKDYALLKEYNFRQLHFHFKNGDSFLRVHKPEKFGDNLFSIRESVRLANVEERFVEGFEEGRIFNGYRFVYPVVDHDKQVGTLEVSLSMGSIVDLLFELYPDDDFHFIINKSTVESKLFDDMAYNYLNSFLSDNYYFDKAVFEQHLPKIKYRDLLDNADTLKKSLSSLTLNEHSFSHDITIGDNTYILSFLSIKNIKGEHVAYLISSTQDARLKELCNNYLIYLLLILLVSAVTAWSIFASHRHNQRLTTASNTDFLTQVFNRNKFTEHLQYEFVQGKNLTSTFSIILFDVDHFKSINDQFGHNVGDVYLKELSELVSNRIRHSDILARWGGEEFIILLPNTSEDNGVKVAESIRKETESFLFSPGQPLTISLGVAELHSSDKNIDSIVDRADEALYTSKRQGRNQTTKWSEIK</sequence>
<dbReference type="SMART" id="SM00267">
    <property type="entry name" value="GGDEF"/>
    <property type="match status" value="1"/>
</dbReference>
<dbReference type="InterPro" id="IPR000160">
    <property type="entry name" value="GGDEF_dom"/>
</dbReference>
<evidence type="ECO:0000256" key="3">
    <source>
        <dbReference type="ARBA" id="ARBA00012528"/>
    </source>
</evidence>
<keyword evidence="5" id="KW-1133">Transmembrane helix</keyword>
<dbReference type="NCBIfam" id="TIGR00254">
    <property type="entry name" value="GGDEF"/>
    <property type="match status" value="1"/>
</dbReference>
<dbReference type="Pfam" id="PF00990">
    <property type="entry name" value="GGDEF"/>
    <property type="match status" value="1"/>
</dbReference>
<keyword evidence="5" id="KW-0812">Transmembrane</keyword>
<dbReference type="InterPro" id="IPR029787">
    <property type="entry name" value="Nucleotide_cyclase"/>
</dbReference>
<name>A0AAN0Y6Z0_VIBNA</name>
<evidence type="ECO:0000256" key="4">
    <source>
        <dbReference type="ARBA" id="ARBA00034247"/>
    </source>
</evidence>
<keyword evidence="5" id="KW-0472">Membrane</keyword>
<dbReference type="Gene3D" id="3.30.70.270">
    <property type="match status" value="1"/>
</dbReference>
<comment type="catalytic activity">
    <reaction evidence="4">
        <text>2 GTP = 3',3'-c-di-GMP + 2 diphosphate</text>
        <dbReference type="Rhea" id="RHEA:24898"/>
        <dbReference type="ChEBI" id="CHEBI:33019"/>
        <dbReference type="ChEBI" id="CHEBI:37565"/>
        <dbReference type="ChEBI" id="CHEBI:58805"/>
        <dbReference type="EC" id="2.7.7.65"/>
    </reaction>
</comment>
<keyword evidence="8" id="KW-1185">Reference proteome</keyword>
<evidence type="ECO:0000256" key="5">
    <source>
        <dbReference type="SAM" id="Phobius"/>
    </source>
</evidence>
<feature type="transmembrane region" description="Helical" evidence="5">
    <location>
        <begin position="21"/>
        <end position="39"/>
    </location>
</feature>
<organism evidence="7 8">
    <name type="scientific">Vibrio natriegens NBRC 15636 = ATCC 14048 = DSM 759</name>
    <dbReference type="NCBI Taxonomy" id="1219067"/>
    <lineage>
        <taxon>Bacteria</taxon>
        <taxon>Pseudomonadati</taxon>
        <taxon>Pseudomonadota</taxon>
        <taxon>Gammaproteobacteria</taxon>
        <taxon>Vibrionales</taxon>
        <taxon>Vibrionaceae</taxon>
        <taxon>Vibrio</taxon>
    </lineage>
</organism>
<dbReference type="FunFam" id="3.30.70.270:FF:000001">
    <property type="entry name" value="Diguanylate cyclase domain protein"/>
    <property type="match status" value="1"/>
</dbReference>
<feature type="transmembrane region" description="Helical" evidence="5">
    <location>
        <begin position="328"/>
        <end position="347"/>
    </location>
</feature>
<evidence type="ECO:0000313" key="8">
    <source>
        <dbReference type="Proteomes" id="UP000092741"/>
    </source>
</evidence>
<dbReference type="InterPro" id="IPR050469">
    <property type="entry name" value="Diguanylate_Cyclase"/>
</dbReference>
<comment type="subcellular location">
    <subcellularLocation>
        <location evidence="2">Cell inner membrane</location>
    </subcellularLocation>
</comment>
<evidence type="ECO:0000256" key="1">
    <source>
        <dbReference type="ARBA" id="ARBA00001946"/>
    </source>
</evidence>
<dbReference type="Pfam" id="PF14827">
    <property type="entry name" value="dCache_3"/>
    <property type="match status" value="1"/>
</dbReference>
<dbReference type="PANTHER" id="PTHR45138:SF9">
    <property type="entry name" value="DIGUANYLATE CYCLASE DGCM-RELATED"/>
    <property type="match status" value="1"/>
</dbReference>
<comment type="cofactor">
    <cofactor evidence="1">
        <name>Mg(2+)</name>
        <dbReference type="ChEBI" id="CHEBI:18420"/>
    </cofactor>
</comment>
<feature type="domain" description="GGDEF" evidence="6">
    <location>
        <begin position="390"/>
        <end position="520"/>
    </location>
</feature>
<proteinExistence type="predicted"/>
<dbReference type="AlphaFoldDB" id="A0AAN0Y6Z0"/>
<dbReference type="EC" id="2.7.7.65" evidence="3"/>
<dbReference type="PANTHER" id="PTHR45138">
    <property type="entry name" value="REGULATORY COMPONENTS OF SENSORY TRANSDUCTION SYSTEM"/>
    <property type="match status" value="1"/>
</dbReference>
<accession>A0AAN0Y6Z0</accession>
<dbReference type="CDD" id="cd01949">
    <property type="entry name" value="GGDEF"/>
    <property type="match status" value="1"/>
</dbReference>
<protein>
    <recommendedName>
        <fullName evidence="3">diguanylate cyclase</fullName>
        <ecNumber evidence="3">2.7.7.65</ecNumber>
    </recommendedName>
</protein>
<reference evidence="7 8" key="1">
    <citation type="submission" date="2016-07" db="EMBL/GenBank/DDBJ databases">
        <title>Developing Vibrio natriegens as a novel, fast-growing host for biotechnology.</title>
        <authorList>
            <person name="Weinstock M.T."/>
            <person name="Hesek E.D."/>
            <person name="Wilson C.M."/>
            <person name="Gibson D.G."/>
        </authorList>
    </citation>
    <scope>NUCLEOTIDE SEQUENCE [LARGE SCALE GENOMIC DNA]</scope>
    <source>
        <strain evidence="7 8">ATCC 14048</strain>
    </source>
</reference>
<dbReference type="InterPro" id="IPR029150">
    <property type="entry name" value="dCache_3"/>
</dbReference>
<dbReference type="InterPro" id="IPR043128">
    <property type="entry name" value="Rev_trsase/Diguanyl_cyclase"/>
</dbReference>
<gene>
    <name evidence="7" type="ORF">BA890_18645</name>
</gene>
<dbReference type="SUPFAM" id="SSF103190">
    <property type="entry name" value="Sensory domain-like"/>
    <property type="match status" value="1"/>
</dbReference>
<evidence type="ECO:0000259" key="6">
    <source>
        <dbReference type="PROSITE" id="PS50887"/>
    </source>
</evidence>
<dbReference type="EMBL" id="CP016346">
    <property type="protein sequence ID" value="ANQ14762.1"/>
    <property type="molecule type" value="Genomic_DNA"/>
</dbReference>
<dbReference type="InterPro" id="IPR029151">
    <property type="entry name" value="Sensor-like_sf"/>
</dbReference>
<dbReference type="GO" id="GO:0005886">
    <property type="term" value="C:plasma membrane"/>
    <property type="evidence" value="ECO:0007669"/>
    <property type="project" value="UniProtKB-SubCell"/>
</dbReference>
<dbReference type="GO" id="GO:0052621">
    <property type="term" value="F:diguanylate cyclase activity"/>
    <property type="evidence" value="ECO:0007669"/>
    <property type="project" value="UniProtKB-EC"/>
</dbReference>